<dbReference type="Pfam" id="PF00005">
    <property type="entry name" value="ABC_tran"/>
    <property type="match status" value="1"/>
</dbReference>
<dbReference type="GO" id="GO:0015807">
    <property type="term" value="P:L-amino acid transport"/>
    <property type="evidence" value="ECO:0007669"/>
    <property type="project" value="TreeGrafter"/>
</dbReference>
<dbReference type="Gene3D" id="3.40.50.300">
    <property type="entry name" value="P-loop containing nucleotide triphosphate hydrolases"/>
    <property type="match status" value="1"/>
</dbReference>
<feature type="domain" description="ABC transporter" evidence="7">
    <location>
        <begin position="35"/>
        <end position="268"/>
    </location>
</feature>
<evidence type="ECO:0000256" key="1">
    <source>
        <dbReference type="ARBA" id="ARBA00005417"/>
    </source>
</evidence>
<comment type="similarity">
    <text evidence="1">Belongs to the ABC transporter superfamily.</text>
</comment>
<dbReference type="PROSITE" id="PS00211">
    <property type="entry name" value="ABC_TRANSPORTER_1"/>
    <property type="match status" value="1"/>
</dbReference>
<keyword evidence="5" id="KW-0067">ATP-binding</keyword>
<dbReference type="InterPro" id="IPR052156">
    <property type="entry name" value="BCAA_Transport_ATP-bd_LivF"/>
</dbReference>
<keyword evidence="4" id="KW-0547">Nucleotide-binding</keyword>
<reference evidence="9" key="1">
    <citation type="submission" date="2006-12" db="EMBL/GenBank/DDBJ databases">
        <title>Complete sequence of chromosome 1 of Verminephrobacter eiseniae EF01-2.</title>
        <authorList>
            <person name="Copeland A."/>
            <person name="Lucas S."/>
            <person name="Lapidus A."/>
            <person name="Barry K."/>
            <person name="Detter J.C."/>
            <person name="Glavina del Rio T."/>
            <person name="Dalin E."/>
            <person name="Tice H."/>
            <person name="Pitluck S."/>
            <person name="Chertkov O."/>
            <person name="Brettin T."/>
            <person name="Bruce D."/>
            <person name="Han C."/>
            <person name="Tapia R."/>
            <person name="Gilna P."/>
            <person name="Schmutz J."/>
            <person name="Larimer F."/>
            <person name="Land M."/>
            <person name="Hauser L."/>
            <person name="Kyrpides N."/>
            <person name="Kim E."/>
            <person name="Stahl D."/>
            <person name="Richardson P."/>
        </authorList>
    </citation>
    <scope>NUCLEOTIDE SEQUENCE [LARGE SCALE GENOMIC DNA]</scope>
    <source>
        <strain evidence="9">EF01-2</strain>
    </source>
</reference>
<dbReference type="HOGENOM" id="CLU_000604_1_2_4"/>
<dbReference type="InterPro" id="IPR003439">
    <property type="entry name" value="ABC_transporter-like_ATP-bd"/>
</dbReference>
<dbReference type="eggNOG" id="COG0410">
    <property type="taxonomic scope" value="Bacteria"/>
</dbReference>
<dbReference type="KEGG" id="vei:Veis_1955"/>
<protein>
    <submittedName>
        <fullName evidence="8">ABC transporter related</fullName>
    </submittedName>
</protein>
<evidence type="ECO:0000256" key="4">
    <source>
        <dbReference type="ARBA" id="ARBA00022741"/>
    </source>
</evidence>
<accession>A1WJA0</accession>
<dbReference type="PANTHER" id="PTHR43820:SF4">
    <property type="entry name" value="HIGH-AFFINITY BRANCHED-CHAIN AMINO ACID TRANSPORT ATP-BINDING PROTEIN LIVF"/>
    <property type="match status" value="1"/>
</dbReference>
<dbReference type="InterPro" id="IPR017871">
    <property type="entry name" value="ABC_transporter-like_CS"/>
</dbReference>
<evidence type="ECO:0000259" key="7">
    <source>
        <dbReference type="PROSITE" id="PS50893"/>
    </source>
</evidence>
<dbReference type="OrthoDB" id="5296765at2"/>
<dbReference type="GO" id="GO:0005524">
    <property type="term" value="F:ATP binding"/>
    <property type="evidence" value="ECO:0007669"/>
    <property type="project" value="UniProtKB-KW"/>
</dbReference>
<gene>
    <name evidence="8" type="ordered locus">Veis_1955</name>
</gene>
<evidence type="ECO:0000256" key="3">
    <source>
        <dbReference type="ARBA" id="ARBA00022475"/>
    </source>
</evidence>
<dbReference type="GO" id="GO:0015658">
    <property type="term" value="F:branched-chain amino acid transmembrane transporter activity"/>
    <property type="evidence" value="ECO:0007669"/>
    <property type="project" value="TreeGrafter"/>
</dbReference>
<dbReference type="GeneID" id="76460547"/>
<dbReference type="EMBL" id="CP000542">
    <property type="protein sequence ID" value="ABM57707.1"/>
    <property type="molecule type" value="Genomic_DNA"/>
</dbReference>
<dbReference type="InterPro" id="IPR003593">
    <property type="entry name" value="AAA+_ATPase"/>
</dbReference>
<dbReference type="STRING" id="391735.Veis_1955"/>
<evidence type="ECO:0000256" key="6">
    <source>
        <dbReference type="ARBA" id="ARBA00022970"/>
    </source>
</evidence>
<dbReference type="RefSeq" id="WP_011809713.1">
    <property type="nucleotide sequence ID" value="NC_008786.1"/>
</dbReference>
<keyword evidence="3" id="KW-1003">Cell membrane</keyword>
<dbReference type="GO" id="GO:0016887">
    <property type="term" value="F:ATP hydrolysis activity"/>
    <property type="evidence" value="ECO:0007669"/>
    <property type="project" value="InterPro"/>
</dbReference>
<dbReference type="Proteomes" id="UP000000374">
    <property type="component" value="Chromosome"/>
</dbReference>
<organism evidence="8 9">
    <name type="scientific">Verminephrobacter eiseniae (strain EF01-2)</name>
    <dbReference type="NCBI Taxonomy" id="391735"/>
    <lineage>
        <taxon>Bacteria</taxon>
        <taxon>Pseudomonadati</taxon>
        <taxon>Pseudomonadota</taxon>
        <taxon>Betaproteobacteria</taxon>
        <taxon>Burkholderiales</taxon>
        <taxon>Comamonadaceae</taxon>
        <taxon>Verminephrobacter</taxon>
    </lineage>
</organism>
<dbReference type="AlphaFoldDB" id="A1WJA0"/>
<sequence>MSAARPPEGAHTVVAEGAGTPAGAAAAALPRSEVLDVKGLSAGYGPMRVLHDLDLSVQAGERVGLVGLNGHGKSTLFYAIAGLTGWQRGSVRLNGHEVGRTRSQGPGRYTHLIVRRGLALIPQGDEIFHGLTVEEHLDSGAFTPRAWRERAQRKERVLAIFPPLVKLMRIAVGRLSGGERRMVAIGRGLMAEASLFLVDEPSLGLAPKIGKGVMDALMSVDLGLSAMVIAEQNLALLEGRVDRVIGMHAGKLKGEASAHLGFQTTREK</sequence>
<dbReference type="SMART" id="SM00382">
    <property type="entry name" value="AAA"/>
    <property type="match status" value="1"/>
</dbReference>
<evidence type="ECO:0000313" key="8">
    <source>
        <dbReference type="EMBL" id="ABM57707.1"/>
    </source>
</evidence>
<evidence type="ECO:0000256" key="2">
    <source>
        <dbReference type="ARBA" id="ARBA00022448"/>
    </source>
</evidence>
<keyword evidence="3" id="KW-0472">Membrane</keyword>
<dbReference type="SUPFAM" id="SSF52540">
    <property type="entry name" value="P-loop containing nucleoside triphosphate hydrolases"/>
    <property type="match status" value="1"/>
</dbReference>
<dbReference type="PROSITE" id="PS50893">
    <property type="entry name" value="ABC_TRANSPORTER_2"/>
    <property type="match status" value="1"/>
</dbReference>
<name>A1WJA0_VEREI</name>
<keyword evidence="6" id="KW-0029">Amino-acid transport</keyword>
<keyword evidence="2" id="KW-0813">Transport</keyword>
<proteinExistence type="inferred from homology"/>
<keyword evidence="9" id="KW-1185">Reference proteome</keyword>
<dbReference type="InterPro" id="IPR027417">
    <property type="entry name" value="P-loop_NTPase"/>
</dbReference>
<evidence type="ECO:0000313" key="9">
    <source>
        <dbReference type="Proteomes" id="UP000000374"/>
    </source>
</evidence>
<evidence type="ECO:0000256" key="5">
    <source>
        <dbReference type="ARBA" id="ARBA00022840"/>
    </source>
</evidence>
<dbReference type="PANTHER" id="PTHR43820">
    <property type="entry name" value="HIGH-AFFINITY BRANCHED-CHAIN AMINO ACID TRANSPORT ATP-BINDING PROTEIN LIVF"/>
    <property type="match status" value="1"/>
</dbReference>